<dbReference type="KEGG" id="agl:PYTT_1758"/>
<keyword evidence="3" id="KW-1185">Reference proteome</keyword>
<organism evidence="2 3">
    <name type="scientific">Akkermansia glycaniphila</name>
    <dbReference type="NCBI Taxonomy" id="1679444"/>
    <lineage>
        <taxon>Bacteria</taxon>
        <taxon>Pseudomonadati</taxon>
        <taxon>Verrucomicrobiota</taxon>
        <taxon>Verrucomicrobiia</taxon>
        <taxon>Verrucomicrobiales</taxon>
        <taxon>Akkermansiaceae</taxon>
        <taxon>Akkermansia</taxon>
    </lineage>
</organism>
<feature type="region of interest" description="Disordered" evidence="1">
    <location>
        <begin position="155"/>
        <end position="177"/>
    </location>
</feature>
<dbReference type="RefSeq" id="WP_067777733.1">
    <property type="nucleotide sequence ID" value="NZ_LIGX01000041.1"/>
</dbReference>
<dbReference type="AlphaFoldDB" id="A0A1C7P901"/>
<evidence type="ECO:0000313" key="3">
    <source>
        <dbReference type="Proteomes" id="UP000176204"/>
    </source>
</evidence>
<dbReference type="EMBL" id="LT629973">
    <property type="protein sequence ID" value="SEH92382.1"/>
    <property type="molecule type" value="Genomic_DNA"/>
</dbReference>
<accession>A0A1C7P901</accession>
<dbReference type="Proteomes" id="UP000176204">
    <property type="component" value="Chromosome I"/>
</dbReference>
<gene>
    <name evidence="2" type="ORF">PYTT_1758</name>
</gene>
<name>A0A1C7P901_9BACT</name>
<reference evidence="3" key="1">
    <citation type="submission" date="2016-09" db="EMBL/GenBank/DDBJ databases">
        <authorList>
            <person name="Koehorst J."/>
        </authorList>
    </citation>
    <scope>NUCLEOTIDE SEQUENCE [LARGE SCALE GENOMIC DNA]</scope>
</reference>
<feature type="compositionally biased region" description="Polar residues" evidence="1">
    <location>
        <begin position="104"/>
        <end position="127"/>
    </location>
</feature>
<proteinExistence type="predicted"/>
<dbReference type="STRING" id="1679444.PYTT_1758"/>
<protein>
    <submittedName>
        <fullName evidence="2">Uncharacterized protein</fullName>
    </submittedName>
</protein>
<feature type="region of interest" description="Disordered" evidence="1">
    <location>
        <begin position="104"/>
        <end position="128"/>
    </location>
</feature>
<evidence type="ECO:0000256" key="1">
    <source>
        <dbReference type="SAM" id="MobiDB-lite"/>
    </source>
</evidence>
<sequence>MKPTHIYGIALAASGLILASCTQIPARVNDRPYGVRTQHQQPVVPTPTTATPNPLDQWNQPTGFPGQQQPGTVATAAPGVTPTPTTTPTISVIPDPPKPVISTTPGVTQPAPGSSITSTQPVVTPSQHPVAVPVPGNPLEVYSPSDRNKTIRIVDKKTGQRQPSGKKLYDPYSPGGKGIFIVP</sequence>
<dbReference type="PROSITE" id="PS51257">
    <property type="entry name" value="PROKAR_LIPOPROTEIN"/>
    <property type="match status" value="1"/>
</dbReference>
<evidence type="ECO:0000313" key="2">
    <source>
        <dbReference type="EMBL" id="SEH92382.1"/>
    </source>
</evidence>